<feature type="compositionally biased region" description="Acidic residues" evidence="2">
    <location>
        <begin position="375"/>
        <end position="401"/>
    </location>
</feature>
<feature type="compositionally biased region" description="Polar residues" evidence="2">
    <location>
        <begin position="48"/>
        <end position="59"/>
    </location>
</feature>
<dbReference type="Gene3D" id="2.30.29.120">
    <property type="match status" value="1"/>
</dbReference>
<name>A0A0E9NER2_SAICN</name>
<dbReference type="PANTHER" id="PTHR45849">
    <property type="entry name" value="FACT COMPLEX SUBUNIT SSRP1"/>
    <property type="match status" value="1"/>
</dbReference>
<feature type="domain" description="Histone chaperone RTT106/FACT complex subunit SPT16-like middle" evidence="3">
    <location>
        <begin position="233"/>
        <end position="326"/>
    </location>
</feature>
<reference evidence="4 5" key="3">
    <citation type="journal article" date="2015" name="Genome Announc.">
        <title>Draft Genome Sequence of the Archiascomycetous Yeast Saitoella complicata.</title>
        <authorList>
            <person name="Yamauchi K."/>
            <person name="Kondo S."/>
            <person name="Hamamoto M."/>
            <person name="Takahashi Y."/>
            <person name="Ogura Y."/>
            <person name="Hayashi T."/>
            <person name="Nishida H."/>
        </authorList>
    </citation>
    <scope>NUCLEOTIDE SEQUENCE [LARGE SCALE GENOMIC DNA]</scope>
    <source>
        <strain evidence="4 5">NRRL Y-17804</strain>
    </source>
</reference>
<evidence type="ECO:0000259" key="3">
    <source>
        <dbReference type="SMART" id="SM01287"/>
    </source>
</evidence>
<dbReference type="STRING" id="698492.A0A0E9NER2"/>
<dbReference type="PANTHER" id="PTHR45849:SF3">
    <property type="entry name" value="HISTONE CHAPERONE RTT106"/>
    <property type="match status" value="1"/>
</dbReference>
<evidence type="ECO:0000256" key="2">
    <source>
        <dbReference type="SAM" id="MobiDB-lite"/>
    </source>
</evidence>
<dbReference type="Proteomes" id="UP000033140">
    <property type="component" value="Unassembled WGS sequence"/>
</dbReference>
<gene>
    <name evidence="4" type="ORF">G7K_2486-t1</name>
</gene>
<dbReference type="AlphaFoldDB" id="A0A0E9NER2"/>
<sequence length="433" mass="47428">MSEPLAFLNEFPEDLRPAVEKLIISDMTTADIFIRLSSYIASLKAANSSSNTASDGSESSSKKRKLDTPAPAATSNVTTSDALLTIKDISFTAPQRKKLTLTITPTHLVAHPAGGDAEFMIELDKVGSVACLPVPDKAARQWSFCIFPAREEGKGDAEVRESIVFTVPDSAPKQGVFSGSVVGFLAEDDLKGYKSLISAVLRDALDEDTKLVISLASEFVSAIPQAHRKGEKAYHVAAHRGSKDGYLFFLETGVVFGFKRPVVLFELDRIRRVTYTSVLQRTFNVVFTVAKGGDDEEDVEFSMLDQGDYPGVDRYIKKHDLTDASLSAARKAKTELKSELVNGEIPDKEMNRIVNEVTKGIAGNRPVATSFEKMDLDDDDEEDDDFEGNASDDDIAEEYDSDVSGHTSDEEEEVDNDENVEGGEDEEEPEQEE</sequence>
<evidence type="ECO:0000313" key="4">
    <source>
        <dbReference type="EMBL" id="GAO48308.1"/>
    </source>
</evidence>
<feature type="region of interest" description="Disordered" evidence="2">
    <location>
        <begin position="366"/>
        <end position="433"/>
    </location>
</feature>
<feature type="compositionally biased region" description="Acidic residues" evidence="2">
    <location>
        <begin position="409"/>
        <end position="433"/>
    </location>
</feature>
<dbReference type="OrthoDB" id="75754at2759"/>
<dbReference type="SUPFAM" id="SSF50729">
    <property type="entry name" value="PH domain-like"/>
    <property type="match status" value="1"/>
</dbReference>
<feature type="region of interest" description="Disordered" evidence="2">
    <location>
        <begin position="48"/>
        <end position="75"/>
    </location>
</feature>
<accession>A0A0E9NER2</accession>
<dbReference type="Gene3D" id="2.30.29.30">
    <property type="entry name" value="Pleckstrin-homology domain (PH domain)/Phosphotyrosine-binding domain (PTB)"/>
    <property type="match status" value="1"/>
</dbReference>
<comment type="similarity">
    <text evidence="1">Belongs to the RTT106 family.</text>
</comment>
<dbReference type="InterPro" id="IPR050454">
    <property type="entry name" value="RTT106/SSRP1_HistChap/FACT"/>
</dbReference>
<dbReference type="GO" id="GO:0031491">
    <property type="term" value="F:nucleosome binding"/>
    <property type="evidence" value="ECO:0007669"/>
    <property type="project" value="TreeGrafter"/>
</dbReference>
<dbReference type="InterPro" id="IPR013719">
    <property type="entry name" value="RTT106/SPT16-like_middle_dom"/>
</dbReference>
<organism evidence="4 5">
    <name type="scientific">Saitoella complicata (strain BCRC 22490 / CBS 7301 / JCM 7358 / NBRC 10748 / NRRL Y-17804)</name>
    <dbReference type="NCBI Taxonomy" id="698492"/>
    <lineage>
        <taxon>Eukaryota</taxon>
        <taxon>Fungi</taxon>
        <taxon>Dikarya</taxon>
        <taxon>Ascomycota</taxon>
        <taxon>Taphrinomycotina</taxon>
        <taxon>Taphrinomycotina incertae sedis</taxon>
        <taxon>Saitoella</taxon>
    </lineage>
</organism>
<comment type="caution">
    <text evidence="4">The sequence shown here is derived from an EMBL/GenBank/DDBJ whole genome shotgun (WGS) entry which is preliminary data.</text>
</comment>
<evidence type="ECO:0000313" key="5">
    <source>
        <dbReference type="Proteomes" id="UP000033140"/>
    </source>
</evidence>
<keyword evidence="5" id="KW-1185">Reference proteome</keyword>
<reference evidence="4 5" key="2">
    <citation type="journal article" date="2014" name="J. Gen. Appl. Microbiol.">
        <title>The early diverging ascomycetous budding yeast Saitoella complicata has three histone deacetylases belonging to the Clr6, Hos2, and Rpd3 lineages.</title>
        <authorList>
            <person name="Nishida H."/>
            <person name="Matsumoto T."/>
            <person name="Kondo S."/>
            <person name="Hamamoto M."/>
            <person name="Yoshikawa H."/>
        </authorList>
    </citation>
    <scope>NUCLEOTIDE SEQUENCE [LARGE SCALE GENOMIC DNA]</scope>
    <source>
        <strain evidence="4 5">NRRL Y-17804</strain>
    </source>
</reference>
<evidence type="ECO:0000256" key="1">
    <source>
        <dbReference type="ARBA" id="ARBA00006159"/>
    </source>
</evidence>
<dbReference type="GO" id="GO:0042393">
    <property type="term" value="F:histone binding"/>
    <property type="evidence" value="ECO:0007669"/>
    <property type="project" value="TreeGrafter"/>
</dbReference>
<dbReference type="SMART" id="SM01287">
    <property type="entry name" value="Rtt106"/>
    <property type="match status" value="1"/>
</dbReference>
<reference evidence="4 5" key="1">
    <citation type="journal article" date="2011" name="J. Gen. Appl. Microbiol.">
        <title>Draft genome sequencing of the enigmatic yeast Saitoella complicata.</title>
        <authorList>
            <person name="Nishida H."/>
            <person name="Hamamoto M."/>
            <person name="Sugiyama J."/>
        </authorList>
    </citation>
    <scope>NUCLEOTIDE SEQUENCE [LARGE SCALE GENOMIC DNA]</scope>
    <source>
        <strain evidence="4 5">NRRL Y-17804</strain>
    </source>
</reference>
<dbReference type="Pfam" id="PF08512">
    <property type="entry name" value="Rttp106-like_middle"/>
    <property type="match status" value="1"/>
</dbReference>
<dbReference type="RefSeq" id="XP_019021933.1">
    <property type="nucleotide sequence ID" value="XM_019171951.1"/>
</dbReference>
<dbReference type="OMA" id="AMPEAHR"/>
<dbReference type="EMBL" id="BACD03000014">
    <property type="protein sequence ID" value="GAO48308.1"/>
    <property type="molecule type" value="Genomic_DNA"/>
</dbReference>
<protein>
    <recommendedName>
        <fullName evidence="3">Histone chaperone RTT106/FACT complex subunit SPT16-like middle domain-containing protein</fullName>
    </recommendedName>
</protein>
<proteinExistence type="inferred from homology"/>
<dbReference type="InterPro" id="IPR011993">
    <property type="entry name" value="PH-like_dom_sf"/>
</dbReference>